<keyword evidence="2" id="KW-0732">Signal</keyword>
<dbReference type="EMBL" id="AZHF01000008">
    <property type="protein sequence ID" value="OAA72061.1"/>
    <property type="molecule type" value="Genomic_DNA"/>
</dbReference>
<proteinExistence type="predicted"/>
<evidence type="ECO:0000313" key="4">
    <source>
        <dbReference type="Proteomes" id="UP000076881"/>
    </source>
</evidence>
<dbReference type="AlphaFoldDB" id="A0A168D1H9"/>
<organism evidence="3 4">
    <name type="scientific">Akanthomyces lecanii RCEF 1005</name>
    <dbReference type="NCBI Taxonomy" id="1081108"/>
    <lineage>
        <taxon>Eukaryota</taxon>
        <taxon>Fungi</taxon>
        <taxon>Dikarya</taxon>
        <taxon>Ascomycota</taxon>
        <taxon>Pezizomycotina</taxon>
        <taxon>Sordariomycetes</taxon>
        <taxon>Hypocreomycetidae</taxon>
        <taxon>Hypocreales</taxon>
        <taxon>Cordycipitaceae</taxon>
        <taxon>Akanthomyces</taxon>
        <taxon>Cordyceps confragosa</taxon>
    </lineage>
</organism>
<protein>
    <submittedName>
        <fullName evidence="3">Uncharacterized protein</fullName>
    </submittedName>
</protein>
<keyword evidence="4" id="KW-1185">Reference proteome</keyword>
<dbReference type="Proteomes" id="UP000076881">
    <property type="component" value="Unassembled WGS sequence"/>
</dbReference>
<sequence>MTMISQILVALAAVGAAMAKPVAPNAAPEPTRAGDSSPSSCVHTVFHAPQYTWGPTETVWTSTATVTKEVDCGGCEELETTTLVFGPGPVVFFTTTVTASTASTTTAQVCAAATPAL</sequence>
<name>A0A168D1H9_CORDF</name>
<comment type="caution">
    <text evidence="3">The sequence shown here is derived from an EMBL/GenBank/DDBJ whole genome shotgun (WGS) entry which is preliminary data.</text>
</comment>
<accession>A0A168D1H9</accession>
<feature type="chain" id="PRO_5007896101" evidence="2">
    <location>
        <begin position="20"/>
        <end position="117"/>
    </location>
</feature>
<feature type="signal peptide" evidence="2">
    <location>
        <begin position="1"/>
        <end position="19"/>
    </location>
</feature>
<evidence type="ECO:0000313" key="3">
    <source>
        <dbReference type="EMBL" id="OAA72061.1"/>
    </source>
</evidence>
<evidence type="ECO:0000256" key="2">
    <source>
        <dbReference type="SAM" id="SignalP"/>
    </source>
</evidence>
<reference evidence="3 4" key="1">
    <citation type="journal article" date="2016" name="Genome Biol. Evol.">
        <title>Divergent and convergent evolution of fungal pathogenicity.</title>
        <authorList>
            <person name="Shang Y."/>
            <person name="Xiao G."/>
            <person name="Zheng P."/>
            <person name="Cen K."/>
            <person name="Zhan S."/>
            <person name="Wang C."/>
        </authorList>
    </citation>
    <scope>NUCLEOTIDE SEQUENCE [LARGE SCALE GENOMIC DNA]</scope>
    <source>
        <strain evidence="3 4">RCEF 1005</strain>
    </source>
</reference>
<feature type="region of interest" description="Disordered" evidence="1">
    <location>
        <begin position="21"/>
        <end position="40"/>
    </location>
</feature>
<evidence type="ECO:0000256" key="1">
    <source>
        <dbReference type="SAM" id="MobiDB-lite"/>
    </source>
</evidence>
<gene>
    <name evidence="3" type="ORF">LEL_09296</name>
</gene>